<dbReference type="PANTHER" id="PTHR45810">
    <property type="entry name" value="HISTONE H3.2"/>
    <property type="match status" value="1"/>
</dbReference>
<organism evidence="7 8">
    <name type="scientific">Seminavis robusta</name>
    <dbReference type="NCBI Taxonomy" id="568900"/>
    <lineage>
        <taxon>Eukaryota</taxon>
        <taxon>Sar</taxon>
        <taxon>Stramenopiles</taxon>
        <taxon>Ochrophyta</taxon>
        <taxon>Bacillariophyta</taxon>
        <taxon>Bacillariophyceae</taxon>
        <taxon>Bacillariophycidae</taxon>
        <taxon>Naviculales</taxon>
        <taxon>Naviculaceae</taxon>
        <taxon>Seminavis</taxon>
    </lineage>
</organism>
<dbReference type="PROSITE" id="PS00959">
    <property type="entry name" value="HISTONE_H3_2"/>
    <property type="match status" value="1"/>
</dbReference>
<keyword evidence="8" id="KW-1185">Reference proteome</keyword>
<dbReference type="FunFam" id="1.10.20.10:FF:000088">
    <property type="entry name" value="Histone H3-like centromeric protein CSE4"/>
    <property type="match status" value="1"/>
</dbReference>
<protein>
    <submittedName>
        <fullName evidence="7">Histone H3</fullName>
    </submittedName>
</protein>
<evidence type="ECO:0000313" key="7">
    <source>
        <dbReference type="EMBL" id="CAB9530510.1"/>
    </source>
</evidence>
<dbReference type="CDD" id="cd22911">
    <property type="entry name" value="HFD_H3"/>
    <property type="match status" value="1"/>
</dbReference>
<keyword evidence="4" id="KW-0539">Nucleus</keyword>
<dbReference type="Proteomes" id="UP001153069">
    <property type="component" value="Unassembled WGS sequence"/>
</dbReference>
<dbReference type="Pfam" id="PF00125">
    <property type="entry name" value="Histone"/>
    <property type="match status" value="1"/>
</dbReference>
<comment type="similarity">
    <text evidence="2">Belongs to the histone H3 family.</text>
</comment>
<dbReference type="InterPro" id="IPR009072">
    <property type="entry name" value="Histone-fold"/>
</dbReference>
<gene>
    <name evidence="7" type="ORF">SEMRO_2906_G339990.1</name>
</gene>
<dbReference type="GO" id="GO:0030527">
    <property type="term" value="F:structural constituent of chromatin"/>
    <property type="evidence" value="ECO:0007669"/>
    <property type="project" value="InterPro"/>
</dbReference>
<dbReference type="InterPro" id="IPR007125">
    <property type="entry name" value="H2A/H2B/H3"/>
</dbReference>
<feature type="region of interest" description="Disordered" evidence="5">
    <location>
        <begin position="1"/>
        <end position="73"/>
    </location>
</feature>
<accession>A0A9N8F4K3</accession>
<evidence type="ECO:0000259" key="6">
    <source>
        <dbReference type="Pfam" id="PF00125"/>
    </source>
</evidence>
<evidence type="ECO:0000256" key="5">
    <source>
        <dbReference type="SAM" id="MobiDB-lite"/>
    </source>
</evidence>
<name>A0A9N8F4K3_9STRA</name>
<dbReference type="OrthoDB" id="4025405at2759"/>
<comment type="caution">
    <text evidence="7">The sequence shown here is derived from an EMBL/GenBank/DDBJ whole genome shotgun (WGS) entry which is preliminary data.</text>
</comment>
<sequence>MARHKQQQRQPRRRSQSSGRDSAVIGRRRRQSAGSNSTGSSSGSGSVLAEALSRRRPDPPRRKRRMRPGQKALKEIRQYQKSTDLLLRRLPFARLVREIQMSMSKIPYRWQGTALLALQEAAEAHLVGLFHDCNLCAQHGKRVTIMPKDMQLARRIRGPLRE</sequence>
<comment type="subcellular location">
    <subcellularLocation>
        <location evidence="1">Nucleus</location>
    </subcellularLocation>
</comment>
<dbReference type="SUPFAM" id="SSF47113">
    <property type="entry name" value="Histone-fold"/>
    <property type="match status" value="1"/>
</dbReference>
<evidence type="ECO:0000256" key="3">
    <source>
        <dbReference type="ARBA" id="ARBA00023125"/>
    </source>
</evidence>
<dbReference type="GO" id="GO:0005634">
    <property type="term" value="C:nucleus"/>
    <property type="evidence" value="ECO:0007669"/>
    <property type="project" value="UniProtKB-SubCell"/>
</dbReference>
<dbReference type="Gene3D" id="1.10.20.10">
    <property type="entry name" value="Histone, subunit A"/>
    <property type="match status" value="1"/>
</dbReference>
<feature type="domain" description="Core Histone H2A/H2B/H3" evidence="6">
    <location>
        <begin position="68"/>
        <end position="156"/>
    </location>
</feature>
<evidence type="ECO:0000256" key="2">
    <source>
        <dbReference type="ARBA" id="ARBA00010343"/>
    </source>
</evidence>
<dbReference type="InterPro" id="IPR000164">
    <property type="entry name" value="Histone_H3/CENP-A"/>
</dbReference>
<dbReference type="AlphaFoldDB" id="A0A9N8F4K3"/>
<feature type="compositionally biased region" description="Low complexity" evidence="5">
    <location>
        <begin position="32"/>
        <end position="46"/>
    </location>
</feature>
<evidence type="ECO:0000256" key="4">
    <source>
        <dbReference type="ARBA" id="ARBA00023242"/>
    </source>
</evidence>
<dbReference type="GO" id="GO:0046982">
    <property type="term" value="F:protein heterodimerization activity"/>
    <property type="evidence" value="ECO:0007669"/>
    <property type="project" value="InterPro"/>
</dbReference>
<dbReference type="GO" id="GO:0000786">
    <property type="term" value="C:nucleosome"/>
    <property type="evidence" value="ECO:0007669"/>
    <property type="project" value="InterPro"/>
</dbReference>
<proteinExistence type="inferred from homology"/>
<dbReference type="PRINTS" id="PR00622">
    <property type="entry name" value="HISTONEH3"/>
</dbReference>
<reference evidence="7" key="1">
    <citation type="submission" date="2020-06" db="EMBL/GenBank/DDBJ databases">
        <authorList>
            <consortium name="Plant Systems Biology data submission"/>
        </authorList>
    </citation>
    <scope>NUCLEOTIDE SEQUENCE</scope>
    <source>
        <strain evidence="7">D6</strain>
    </source>
</reference>
<dbReference type="SMART" id="SM00428">
    <property type="entry name" value="H3"/>
    <property type="match status" value="1"/>
</dbReference>
<keyword evidence="3" id="KW-0238">DNA-binding</keyword>
<dbReference type="GO" id="GO:0003677">
    <property type="term" value="F:DNA binding"/>
    <property type="evidence" value="ECO:0007669"/>
    <property type="project" value="UniProtKB-KW"/>
</dbReference>
<dbReference type="EMBL" id="CAICTM010002904">
    <property type="protein sequence ID" value="CAB9530510.1"/>
    <property type="molecule type" value="Genomic_DNA"/>
</dbReference>
<evidence type="ECO:0000313" key="8">
    <source>
        <dbReference type="Proteomes" id="UP001153069"/>
    </source>
</evidence>
<feature type="compositionally biased region" description="Basic residues" evidence="5">
    <location>
        <begin position="1"/>
        <end position="15"/>
    </location>
</feature>
<evidence type="ECO:0000256" key="1">
    <source>
        <dbReference type="ARBA" id="ARBA00004123"/>
    </source>
</evidence>
<dbReference type="PANTHER" id="PTHR45810:SF1">
    <property type="entry name" value="HISTONE H3-LIKE CENTROMERIC PROTEIN A"/>
    <property type="match status" value="1"/>
</dbReference>